<dbReference type="InterPro" id="IPR009593">
    <property type="entry name" value="DUF1203"/>
</dbReference>
<evidence type="ECO:0008006" key="3">
    <source>
        <dbReference type="Google" id="ProtNLM"/>
    </source>
</evidence>
<name>A0A7W7W9R4_9ACTN</name>
<dbReference type="PIRSF" id="PIRSF034110">
    <property type="entry name" value="DUF1203"/>
    <property type="match status" value="1"/>
</dbReference>
<accession>A0A7W7W9R4</accession>
<dbReference type="Pfam" id="PF06718">
    <property type="entry name" value="DUF1203"/>
    <property type="match status" value="1"/>
</dbReference>
<sequence length="163" mass="17657">MEYQFRAIEPETLKRLRHLDDAGRPPRPYLDVEGGSPMRCCLGRARPAEEIVLAAYAPLRGWAAQTGADPGPYEELGPVYIHAEPCSEPAPGYPAALGGPLRVFRAYTAQGDIHGGRLLADGLSADPDAALAVLDELFADPEVALVHARAVEFGCFLYEVRRS</sequence>
<reference evidence="1 2" key="1">
    <citation type="submission" date="2020-08" db="EMBL/GenBank/DDBJ databases">
        <title>Sequencing the genomes of 1000 actinobacteria strains.</title>
        <authorList>
            <person name="Klenk H.-P."/>
        </authorList>
    </citation>
    <scope>NUCLEOTIDE SEQUENCE [LARGE SCALE GENOMIC DNA]</scope>
    <source>
        <strain evidence="1 2">DSM 43023</strain>
    </source>
</reference>
<evidence type="ECO:0000313" key="1">
    <source>
        <dbReference type="EMBL" id="MBB4939181.1"/>
    </source>
</evidence>
<dbReference type="AlphaFoldDB" id="A0A7W7W9R4"/>
<protein>
    <recommendedName>
        <fullName evidence="3">DUF1203 domain-containing protein</fullName>
    </recommendedName>
</protein>
<gene>
    <name evidence="1" type="ORF">FHR32_003486</name>
</gene>
<comment type="caution">
    <text evidence="1">The sequence shown here is derived from an EMBL/GenBank/DDBJ whole genome shotgun (WGS) entry which is preliminary data.</text>
</comment>
<dbReference type="EMBL" id="JACHJU010000001">
    <property type="protein sequence ID" value="MBB4939181.1"/>
    <property type="molecule type" value="Genomic_DNA"/>
</dbReference>
<dbReference type="Proteomes" id="UP000534286">
    <property type="component" value="Unassembled WGS sequence"/>
</dbReference>
<dbReference type="RefSeq" id="WP_184755231.1">
    <property type="nucleotide sequence ID" value="NZ_BAABEK010000035.1"/>
</dbReference>
<organism evidence="1 2">
    <name type="scientific">Streptosporangium album</name>
    <dbReference type="NCBI Taxonomy" id="47479"/>
    <lineage>
        <taxon>Bacteria</taxon>
        <taxon>Bacillati</taxon>
        <taxon>Actinomycetota</taxon>
        <taxon>Actinomycetes</taxon>
        <taxon>Streptosporangiales</taxon>
        <taxon>Streptosporangiaceae</taxon>
        <taxon>Streptosporangium</taxon>
    </lineage>
</organism>
<proteinExistence type="predicted"/>
<evidence type="ECO:0000313" key="2">
    <source>
        <dbReference type="Proteomes" id="UP000534286"/>
    </source>
</evidence>
<keyword evidence="2" id="KW-1185">Reference proteome</keyword>